<reference evidence="3 4" key="1">
    <citation type="submission" date="2015-07" db="EMBL/GenBank/DDBJ databases">
        <authorList>
            <person name="Cajimat M.N.B."/>
            <person name="Milazzo M.L."/>
            <person name="Fulhorst C.F."/>
        </authorList>
    </citation>
    <scope>NUCLEOTIDE SEQUENCE [LARGE SCALE GENOMIC DNA]</scope>
    <source>
        <strain evidence="3">Single colony</strain>
    </source>
</reference>
<dbReference type="AlphaFoldDB" id="A0A0K3CH46"/>
<keyword evidence="1" id="KW-0175">Coiled coil</keyword>
<feature type="compositionally biased region" description="Basic and acidic residues" evidence="2">
    <location>
        <begin position="28"/>
        <end position="42"/>
    </location>
</feature>
<feature type="compositionally biased region" description="Low complexity" evidence="2">
    <location>
        <begin position="8"/>
        <end position="26"/>
    </location>
</feature>
<proteinExistence type="predicted"/>
<dbReference type="Proteomes" id="UP000199069">
    <property type="component" value="Unassembled WGS sequence"/>
</dbReference>
<dbReference type="OMA" id="MGDENTH"/>
<feature type="region of interest" description="Disordered" evidence="2">
    <location>
        <begin position="1"/>
        <end position="66"/>
    </location>
</feature>
<feature type="region of interest" description="Disordered" evidence="2">
    <location>
        <begin position="273"/>
        <end position="299"/>
    </location>
</feature>
<feature type="coiled-coil region" evidence="1">
    <location>
        <begin position="91"/>
        <end position="255"/>
    </location>
</feature>
<gene>
    <name evidence="3" type="primary">FGENESH: predicted gene_9.246</name>
    <name evidence="3" type="ORF">BN2166_0049000</name>
</gene>
<organism evidence="3 4">
    <name type="scientific">Rhodotorula toruloides</name>
    <name type="common">Yeast</name>
    <name type="synonym">Rhodosporidium toruloides</name>
    <dbReference type="NCBI Taxonomy" id="5286"/>
    <lineage>
        <taxon>Eukaryota</taxon>
        <taxon>Fungi</taxon>
        <taxon>Dikarya</taxon>
        <taxon>Basidiomycota</taxon>
        <taxon>Pucciniomycotina</taxon>
        <taxon>Microbotryomycetes</taxon>
        <taxon>Sporidiobolales</taxon>
        <taxon>Sporidiobolaceae</taxon>
        <taxon>Rhodotorula</taxon>
    </lineage>
</organism>
<evidence type="ECO:0000256" key="2">
    <source>
        <dbReference type="SAM" id="MobiDB-lite"/>
    </source>
</evidence>
<evidence type="ECO:0000313" key="3">
    <source>
        <dbReference type="EMBL" id="CTR09039.1"/>
    </source>
</evidence>
<sequence length="358" mass="39988">MGDENTHTRSSSSSTASSLNSTSSRSKTTRESDAHLWAEGRKALKPVQVGEQRRSQGLRMKNEREDLANVEALSTTSEGEAGSLSAAAGKVKHIVDENKRLKQEIADLRAERDAWKRNLDDLRYTLTTVAAERDAAKLDVAQHEDELLILRQTHEDRATEVAELRKAKEFAEAERAVALDSLSQLKAQHELEQQDLKAELVKLSSRLEKVEGELVQTQADQEEQHDACMQLMEEQEKLELAYEAALSELNEHKRRCGEAVPDEQSDLDADASWQDIDPAETVPAVQAWPTKRGSGRRRLVSKRRIGPPQLISSTSLQTNSDVRLVKNDVEQLKQTLALLVQERRNSLASESLVGKQST</sequence>
<dbReference type="EMBL" id="CWKI01000009">
    <property type="protein sequence ID" value="CTR09039.1"/>
    <property type="molecule type" value="Genomic_DNA"/>
</dbReference>
<protein>
    <submittedName>
        <fullName evidence="3">Uncharacterized protein</fullName>
    </submittedName>
</protein>
<evidence type="ECO:0000256" key="1">
    <source>
        <dbReference type="SAM" id="Coils"/>
    </source>
</evidence>
<name>A0A0K3CH46_RHOTO</name>
<accession>A0A0K3CH46</accession>
<keyword evidence="4" id="KW-1185">Reference proteome</keyword>
<evidence type="ECO:0000313" key="4">
    <source>
        <dbReference type="Proteomes" id="UP000199069"/>
    </source>
</evidence>